<dbReference type="Proteomes" id="UP001382455">
    <property type="component" value="Unassembled WGS sequence"/>
</dbReference>
<accession>A0ABU8ETU3</accession>
<dbReference type="EMBL" id="JBAWKS010000001">
    <property type="protein sequence ID" value="MEI4550397.1"/>
    <property type="molecule type" value="Genomic_DNA"/>
</dbReference>
<reference evidence="3 4" key="1">
    <citation type="submission" date="2023-12" db="EMBL/GenBank/DDBJ databases">
        <title>Friends and Foes: Symbiotic and Algicidal bacterial influence on Karenia brevis blooms.</title>
        <authorList>
            <person name="Fei C."/>
            <person name="Mohamed A.R."/>
            <person name="Booker A."/>
            <person name="Arshad M."/>
            <person name="Klass S."/>
            <person name="Ahn S."/>
            <person name="Gilbert P.M."/>
            <person name="Heil C.A."/>
            <person name="Martinez J.M."/>
            <person name="Amin S.A."/>
        </authorList>
    </citation>
    <scope>NUCLEOTIDE SEQUENCE [LARGE SCALE GENOMIC DNA]</scope>
    <source>
        <strain evidence="3 4">CE15</strain>
    </source>
</reference>
<protein>
    <submittedName>
        <fullName evidence="3">FeoA family protein</fullName>
    </submittedName>
</protein>
<evidence type="ECO:0000313" key="3">
    <source>
        <dbReference type="EMBL" id="MEI4550397.1"/>
    </source>
</evidence>
<organism evidence="3 4">
    <name type="scientific">Pseudoalteromonas spongiae</name>
    <dbReference type="NCBI Taxonomy" id="298657"/>
    <lineage>
        <taxon>Bacteria</taxon>
        <taxon>Pseudomonadati</taxon>
        <taxon>Pseudomonadota</taxon>
        <taxon>Gammaproteobacteria</taxon>
        <taxon>Alteromonadales</taxon>
        <taxon>Pseudoalteromonadaceae</taxon>
        <taxon>Pseudoalteromonas</taxon>
    </lineage>
</organism>
<dbReference type="InterPro" id="IPR007167">
    <property type="entry name" value="Fe-transptr_FeoA-like"/>
</dbReference>
<evidence type="ECO:0000313" key="4">
    <source>
        <dbReference type="Proteomes" id="UP001382455"/>
    </source>
</evidence>
<evidence type="ECO:0000259" key="2">
    <source>
        <dbReference type="SMART" id="SM00899"/>
    </source>
</evidence>
<dbReference type="SMART" id="SM00899">
    <property type="entry name" value="FeoA"/>
    <property type="match status" value="1"/>
</dbReference>
<dbReference type="SUPFAM" id="SSF50037">
    <property type="entry name" value="C-terminal domain of transcriptional repressors"/>
    <property type="match status" value="1"/>
</dbReference>
<keyword evidence="1" id="KW-0408">Iron</keyword>
<proteinExistence type="predicted"/>
<name>A0ABU8ETU3_9GAMM</name>
<feature type="domain" description="Ferrous iron transporter FeoA-like" evidence="2">
    <location>
        <begin position="1"/>
        <end position="74"/>
    </location>
</feature>
<dbReference type="InterPro" id="IPR008988">
    <property type="entry name" value="Transcriptional_repressor_C"/>
</dbReference>
<dbReference type="RefSeq" id="WP_010562077.1">
    <property type="nucleotide sequence ID" value="NZ_CP023398.1"/>
</dbReference>
<dbReference type="Gene3D" id="2.30.30.90">
    <property type="match status" value="1"/>
</dbReference>
<dbReference type="InterPro" id="IPR038157">
    <property type="entry name" value="FeoA_core_dom"/>
</dbReference>
<dbReference type="Pfam" id="PF04023">
    <property type="entry name" value="FeoA"/>
    <property type="match status" value="1"/>
</dbReference>
<keyword evidence="4" id="KW-1185">Reference proteome</keyword>
<evidence type="ECO:0000256" key="1">
    <source>
        <dbReference type="ARBA" id="ARBA00023004"/>
    </source>
</evidence>
<sequence length="74" mass="8145">MTICDVPVKQQATIARLCPSLDSAVAQRLEEMGFAENALITCIRRTPFNGPIVYQVGDCVYSLEPAIAKRIYIA</sequence>
<comment type="caution">
    <text evidence="3">The sequence shown here is derived from an EMBL/GenBank/DDBJ whole genome shotgun (WGS) entry which is preliminary data.</text>
</comment>
<gene>
    <name evidence="3" type="ORF">WAE96_12040</name>
</gene>